<evidence type="ECO:0000313" key="1">
    <source>
        <dbReference type="EMBL" id="QNO55017.1"/>
    </source>
</evidence>
<accession>A0A7G9Z4A4</accession>
<gene>
    <name evidence="1" type="ORF">FPOEFMDM_00002</name>
    <name evidence="2" type="ORF">MNNOGLJF_00002</name>
</gene>
<evidence type="ECO:0000313" key="2">
    <source>
        <dbReference type="EMBL" id="QNO55088.1"/>
    </source>
</evidence>
<dbReference type="EMBL" id="MT631601">
    <property type="protein sequence ID" value="QNO55017.1"/>
    <property type="molecule type" value="Genomic_DNA"/>
</dbReference>
<name>A0A7G9Z4A4_9EURY</name>
<organism evidence="2">
    <name type="scientific">Candidatus Methanophaga sp. ANME-1 ERB7</name>
    <dbReference type="NCBI Taxonomy" id="2759913"/>
    <lineage>
        <taxon>Archaea</taxon>
        <taxon>Methanobacteriati</taxon>
        <taxon>Methanobacteriota</taxon>
        <taxon>Stenosarchaea group</taxon>
        <taxon>Methanomicrobia</taxon>
        <taxon>Candidatus Methanophagales</taxon>
        <taxon>Candidatus Methanophagaceae</taxon>
        <taxon>Candidatus Methanophaga</taxon>
    </lineage>
</organism>
<proteinExistence type="predicted"/>
<dbReference type="AlphaFoldDB" id="A0A7G9Z4A4"/>
<reference evidence="2" key="1">
    <citation type="submission" date="2020-06" db="EMBL/GenBank/DDBJ databases">
        <title>Unique genomic features of the anaerobic methanotrophic archaea.</title>
        <authorList>
            <person name="Chadwick G.L."/>
            <person name="Skennerton C.T."/>
            <person name="Laso-Perez R."/>
            <person name="Leu A.O."/>
            <person name="Speth D.R."/>
            <person name="Yu H."/>
            <person name="Morgan-Lang C."/>
            <person name="Hatzenpichler R."/>
            <person name="Goudeau D."/>
            <person name="Malmstrom R."/>
            <person name="Brazelton W.J."/>
            <person name="Woyke T."/>
            <person name="Hallam S.J."/>
            <person name="Tyson G.W."/>
            <person name="Wegener G."/>
            <person name="Boetius A."/>
            <person name="Orphan V."/>
        </authorList>
    </citation>
    <scope>NUCLEOTIDE SEQUENCE</scope>
</reference>
<dbReference type="EMBL" id="MT631603">
    <property type="protein sequence ID" value="QNO55088.1"/>
    <property type="molecule type" value="Genomic_DNA"/>
</dbReference>
<sequence length="128" mass="14927">MKKSDAILPLVMAGILILAIFGPMQVAAAYDHNWSWMAYKPEPHNWTALEPVNLQHNWSAGVHEYGRYNWSNVFPKVEDTHDWAKRAGILPKVEDTHDWSGVLHKHEQHDWSALEGEHKQHDWTWMLP</sequence>
<protein>
    <submittedName>
        <fullName evidence="2">Uncharacterized protein</fullName>
    </submittedName>
</protein>